<organism evidence="3 4">
    <name type="scientific">Cryptococcus neoformans Tu259-1</name>
    <dbReference type="NCBI Taxonomy" id="1230072"/>
    <lineage>
        <taxon>Eukaryota</taxon>
        <taxon>Fungi</taxon>
        <taxon>Dikarya</taxon>
        <taxon>Basidiomycota</taxon>
        <taxon>Agaricomycotina</taxon>
        <taxon>Tremellomycetes</taxon>
        <taxon>Tremellales</taxon>
        <taxon>Cryptococcaceae</taxon>
        <taxon>Cryptococcus</taxon>
        <taxon>Cryptococcus neoformans species complex</taxon>
    </lineage>
</organism>
<dbReference type="Proteomes" id="UP000199727">
    <property type="component" value="Unassembled WGS sequence"/>
</dbReference>
<feature type="compositionally biased region" description="Low complexity" evidence="2">
    <location>
        <begin position="563"/>
        <end position="589"/>
    </location>
</feature>
<feature type="compositionally biased region" description="Pro residues" evidence="2">
    <location>
        <begin position="57"/>
        <end position="72"/>
    </location>
</feature>
<feature type="compositionally biased region" description="Low complexity" evidence="2">
    <location>
        <begin position="611"/>
        <end position="627"/>
    </location>
</feature>
<sequence length="751" mass="79144">MGNAPSSHAIPPPSSSTNTASISERERASSSAQPVNTSTAGRIQRPSVSFHSGLTPPTSPPSPPPPSTPPLLPYAGHLSPQNPHCLTHPQAHDYSKSVVTRLILDGKLAPFYRGLEDFEEDWTEEDIGRILTETREKDYAEGVANSYTERSKEEREGGSSIGNVTKKIGIHKSKELRREGEKDERERRERRAYLNAVECPICFLSYPPNINTSRCCQQPVCTECFVQIKRSEPTITHLESEPACCPFCVETDFGVIYERPPTPMSSLSSTALATSPAVAGTSSFGQAFSVGSDAELAVGPGMNPIQKETIRRKSVSSKAKEVVTIDEIRPDWEQKLNSVKAAAARRASRRIIMRQVGDRLVPIGYTSSRAPGTADFSMSVPQIQNGAQSGADESGSNPRRLSRRRGSNREREIEELMIMEAMRLSLLDHEEHQRRQANDCHNNSTTSGVAPSTPPSGTAANASTAVQSPGPPPGPSTGAAFAATVPSTSSSTESPRRLSGQSDKNDKQSGASKLLSKFSNVRARANSAASSKGHGSGDFKNTFGRTRDNSGSIQTLNPSPALVTPSASVSASNSAGSSAVPSPIPSISPLTTSHTQPQNKTSVPAHSSGLSPTISTPAAPITTLASPGASGQNAGEADLLDGCGPITQADAPVGLPHLSADMPTLTPDDPNDRVAPSAATASTDVVLSESDLGTTLSNSGTAPRPSTLSASSAPTSRAGMHRSHSCITEVTEPEAEGNGPGYAHLDSDEER</sequence>
<dbReference type="EMBL" id="AMKT01000020">
    <property type="protein sequence ID" value="OXG27272.1"/>
    <property type="molecule type" value="Genomic_DNA"/>
</dbReference>
<feature type="region of interest" description="Disordered" evidence="2">
    <location>
        <begin position="430"/>
        <end position="641"/>
    </location>
</feature>
<dbReference type="GO" id="GO:0005737">
    <property type="term" value="C:cytoplasm"/>
    <property type="evidence" value="ECO:0007669"/>
    <property type="project" value="TreeGrafter"/>
</dbReference>
<accession>A0A854QGB2</accession>
<evidence type="ECO:0000313" key="4">
    <source>
        <dbReference type="Proteomes" id="UP000199727"/>
    </source>
</evidence>
<dbReference type="OrthoDB" id="21471at2759"/>
<feature type="compositionally biased region" description="Polar residues" evidence="2">
    <location>
        <begin position="590"/>
        <end position="610"/>
    </location>
</feature>
<feature type="compositionally biased region" description="Polar residues" evidence="2">
    <location>
        <begin position="33"/>
        <end position="52"/>
    </location>
</feature>
<evidence type="ECO:0000313" key="3">
    <source>
        <dbReference type="EMBL" id="OXG27272.1"/>
    </source>
</evidence>
<feature type="compositionally biased region" description="Polar residues" evidence="2">
    <location>
        <begin position="679"/>
        <end position="700"/>
    </location>
</feature>
<feature type="compositionally biased region" description="Polar residues" evidence="2">
    <location>
        <begin position="439"/>
        <end position="463"/>
    </location>
</feature>
<protein>
    <submittedName>
        <fullName evidence="3">Zf-C3HC4 type zinc finger protein</fullName>
    </submittedName>
</protein>
<feature type="region of interest" description="Disordered" evidence="2">
    <location>
        <begin position="385"/>
        <end position="409"/>
    </location>
</feature>
<feature type="compositionally biased region" description="Low complexity" evidence="2">
    <location>
        <begin position="476"/>
        <end position="499"/>
    </location>
</feature>
<reference evidence="3 4" key="1">
    <citation type="submission" date="2017-06" db="EMBL/GenBank/DDBJ databases">
        <title>Global population genomics of the pathogenic fungus Cryptococcus neoformans var. grubii.</title>
        <authorList>
            <person name="Cuomo C."/>
            <person name="Litvintseva A."/>
            <person name="Chen Y."/>
            <person name="Young S."/>
            <person name="Zeng Q."/>
            <person name="Chapman S."/>
            <person name="Gujja S."/>
            <person name="Saif S."/>
            <person name="Birren B."/>
        </authorList>
    </citation>
    <scope>NUCLEOTIDE SEQUENCE [LARGE SCALE GENOMIC DNA]</scope>
    <source>
        <strain evidence="3 4">Tu259-1</strain>
    </source>
</reference>
<comment type="similarity">
    <text evidence="1">Belongs to the SIP5 family.</text>
</comment>
<feature type="compositionally biased region" description="Low complexity" evidence="2">
    <location>
        <begin position="519"/>
        <end position="531"/>
    </location>
</feature>
<feature type="region of interest" description="Disordered" evidence="2">
    <location>
        <begin position="1"/>
        <end position="89"/>
    </location>
</feature>
<dbReference type="CDD" id="cd24139">
    <property type="entry name" value="SIP5-like"/>
    <property type="match status" value="1"/>
</dbReference>
<dbReference type="PANTHER" id="PTHR31315">
    <property type="entry name" value="PROTEIN SIP5"/>
    <property type="match status" value="1"/>
</dbReference>
<comment type="caution">
    <text evidence="3">The sequence shown here is derived from an EMBL/GenBank/DDBJ whole genome shotgun (WGS) entry which is preliminary data.</text>
</comment>
<dbReference type="PANTHER" id="PTHR31315:SF1">
    <property type="entry name" value="PROTEIN SIP5"/>
    <property type="match status" value="1"/>
</dbReference>
<feature type="compositionally biased region" description="Low complexity" evidence="2">
    <location>
        <begin position="701"/>
        <end position="718"/>
    </location>
</feature>
<feature type="compositionally biased region" description="Polar residues" evidence="2">
    <location>
        <begin position="549"/>
        <end position="558"/>
    </location>
</feature>
<dbReference type="AlphaFoldDB" id="A0A854QGB2"/>
<gene>
    <name evidence="3" type="ORF">C361_01074</name>
</gene>
<feature type="region of interest" description="Disordered" evidence="2">
    <location>
        <begin position="654"/>
        <end position="751"/>
    </location>
</feature>
<evidence type="ECO:0000256" key="1">
    <source>
        <dbReference type="ARBA" id="ARBA00010402"/>
    </source>
</evidence>
<name>A0A854QGB2_CRYNE</name>
<evidence type="ECO:0000256" key="2">
    <source>
        <dbReference type="SAM" id="MobiDB-lite"/>
    </source>
</evidence>
<proteinExistence type="inferred from homology"/>
<dbReference type="InterPro" id="IPR039301">
    <property type="entry name" value="Sip5/DA2"/>
</dbReference>